<feature type="transmembrane region" description="Helical" evidence="7">
    <location>
        <begin position="20"/>
        <end position="38"/>
    </location>
</feature>
<evidence type="ECO:0000256" key="6">
    <source>
        <dbReference type="ARBA" id="ARBA00023136"/>
    </source>
</evidence>
<evidence type="ECO:0000313" key="9">
    <source>
        <dbReference type="Proteomes" id="UP001597237"/>
    </source>
</evidence>
<organism evidence="8 9">
    <name type="scientific">Phenylobacterium terrae</name>
    <dbReference type="NCBI Taxonomy" id="2665495"/>
    <lineage>
        <taxon>Bacteria</taxon>
        <taxon>Pseudomonadati</taxon>
        <taxon>Pseudomonadota</taxon>
        <taxon>Alphaproteobacteria</taxon>
        <taxon>Caulobacterales</taxon>
        <taxon>Caulobacteraceae</taxon>
        <taxon>Phenylobacterium</taxon>
    </lineage>
</organism>
<keyword evidence="3" id="KW-1003">Cell membrane</keyword>
<comment type="subcellular location">
    <subcellularLocation>
        <location evidence="1">Cell membrane</location>
        <topology evidence="1">Multi-pass membrane protein</topology>
    </subcellularLocation>
</comment>
<keyword evidence="9" id="KW-1185">Reference proteome</keyword>
<evidence type="ECO:0000313" key="8">
    <source>
        <dbReference type="EMBL" id="MFD1784326.1"/>
    </source>
</evidence>
<dbReference type="PANTHER" id="PTHR33452:SF1">
    <property type="entry name" value="INNER MEMBRANE PROTEIN YPHA-RELATED"/>
    <property type="match status" value="1"/>
</dbReference>
<feature type="transmembrane region" description="Helical" evidence="7">
    <location>
        <begin position="111"/>
        <end position="133"/>
    </location>
</feature>
<accession>A0ABW4N2S8</accession>
<keyword evidence="4 7" id="KW-0812">Transmembrane</keyword>
<protein>
    <submittedName>
        <fullName evidence="8">DoxX family protein</fullName>
    </submittedName>
</protein>
<dbReference type="PANTHER" id="PTHR33452">
    <property type="entry name" value="OXIDOREDUCTASE CATD-RELATED"/>
    <property type="match status" value="1"/>
</dbReference>
<evidence type="ECO:0000256" key="2">
    <source>
        <dbReference type="ARBA" id="ARBA00006679"/>
    </source>
</evidence>
<comment type="caution">
    <text evidence="8">The sequence shown here is derived from an EMBL/GenBank/DDBJ whole genome shotgun (WGS) entry which is preliminary data.</text>
</comment>
<dbReference type="EMBL" id="JBHUEY010000001">
    <property type="protein sequence ID" value="MFD1784326.1"/>
    <property type="molecule type" value="Genomic_DNA"/>
</dbReference>
<sequence>MAKGGITLSGLSRWSDASALLMRLVVGGFLIWGVWDNITSDAHMAEFVRFLAKWKFPFPEIMAPLSVWTQFACGAAFVAGALTRWAGLLCAVHFLIAIAMVDRFAGIRGSFPAAALVVIGLHLATAGPGRFAVDALFGGRRR</sequence>
<evidence type="ECO:0000256" key="5">
    <source>
        <dbReference type="ARBA" id="ARBA00022989"/>
    </source>
</evidence>
<dbReference type="Proteomes" id="UP001597237">
    <property type="component" value="Unassembled WGS sequence"/>
</dbReference>
<keyword evidence="6 7" id="KW-0472">Membrane</keyword>
<proteinExistence type="inferred from homology"/>
<evidence type="ECO:0000256" key="7">
    <source>
        <dbReference type="SAM" id="Phobius"/>
    </source>
</evidence>
<dbReference type="Pfam" id="PF07681">
    <property type="entry name" value="DoxX"/>
    <property type="match status" value="1"/>
</dbReference>
<gene>
    <name evidence="8" type="ORF">ACFSC0_13045</name>
</gene>
<feature type="transmembrane region" description="Helical" evidence="7">
    <location>
        <begin position="58"/>
        <end position="78"/>
    </location>
</feature>
<dbReference type="RefSeq" id="WP_377283723.1">
    <property type="nucleotide sequence ID" value="NZ_JBHRSI010000009.1"/>
</dbReference>
<dbReference type="InterPro" id="IPR032808">
    <property type="entry name" value="DoxX"/>
</dbReference>
<evidence type="ECO:0000256" key="4">
    <source>
        <dbReference type="ARBA" id="ARBA00022692"/>
    </source>
</evidence>
<evidence type="ECO:0000256" key="3">
    <source>
        <dbReference type="ARBA" id="ARBA00022475"/>
    </source>
</evidence>
<keyword evidence="5 7" id="KW-1133">Transmembrane helix</keyword>
<feature type="transmembrane region" description="Helical" evidence="7">
    <location>
        <begin position="85"/>
        <end position="105"/>
    </location>
</feature>
<dbReference type="InterPro" id="IPR051907">
    <property type="entry name" value="DoxX-like_oxidoreductase"/>
</dbReference>
<name>A0ABW4N2S8_9CAUL</name>
<evidence type="ECO:0000256" key="1">
    <source>
        <dbReference type="ARBA" id="ARBA00004651"/>
    </source>
</evidence>
<comment type="similarity">
    <text evidence="2">Belongs to the DoxX family.</text>
</comment>
<reference evidence="9" key="1">
    <citation type="journal article" date="2019" name="Int. J. Syst. Evol. Microbiol.">
        <title>The Global Catalogue of Microorganisms (GCM) 10K type strain sequencing project: providing services to taxonomists for standard genome sequencing and annotation.</title>
        <authorList>
            <consortium name="The Broad Institute Genomics Platform"/>
            <consortium name="The Broad Institute Genome Sequencing Center for Infectious Disease"/>
            <person name="Wu L."/>
            <person name="Ma J."/>
        </authorList>
    </citation>
    <scope>NUCLEOTIDE SEQUENCE [LARGE SCALE GENOMIC DNA]</scope>
    <source>
        <strain evidence="9">DFY28</strain>
    </source>
</reference>